<sequence>MRRWSESTFPVEPLKRFQPQLQRRRRWPETTLLAPAATQASARHSLCTFSRPRCSRECTVFRGPREVCVSSDTPPETPGRACIPARYTDYCELNSLRHTTSQEKKLQAALQEVNILWKKHHETHSSSRSEHRERRERKDCRRCISAE</sequence>
<name>A0A061RND6_9CHLO</name>
<dbReference type="EMBL" id="GBEZ01013987">
    <property type="protein sequence ID" value="JAC72051.1"/>
    <property type="molecule type" value="Transcribed_RNA"/>
</dbReference>
<protein>
    <submittedName>
        <fullName evidence="1">Uncharacterized protein</fullName>
    </submittedName>
</protein>
<dbReference type="AlphaFoldDB" id="A0A061RND6"/>
<evidence type="ECO:0000313" key="1">
    <source>
        <dbReference type="EMBL" id="JAC72051.1"/>
    </source>
</evidence>
<gene>
    <name evidence="1" type="ORF">TSPGSL018_604</name>
</gene>
<accession>A0A061RND6</accession>
<organism evidence="1">
    <name type="scientific">Tetraselmis sp. GSL018</name>
    <dbReference type="NCBI Taxonomy" id="582737"/>
    <lineage>
        <taxon>Eukaryota</taxon>
        <taxon>Viridiplantae</taxon>
        <taxon>Chlorophyta</taxon>
        <taxon>core chlorophytes</taxon>
        <taxon>Chlorodendrophyceae</taxon>
        <taxon>Chlorodendrales</taxon>
        <taxon>Chlorodendraceae</taxon>
        <taxon>Tetraselmis</taxon>
    </lineage>
</organism>
<reference evidence="1" key="1">
    <citation type="submission" date="2014-05" db="EMBL/GenBank/DDBJ databases">
        <title>The transcriptome of the halophilic microalga Tetraselmis sp. GSL018 isolated from the Great Salt Lake, Utah.</title>
        <authorList>
            <person name="Jinkerson R.E."/>
            <person name="D'Adamo S."/>
            <person name="Posewitz M.C."/>
        </authorList>
    </citation>
    <scope>NUCLEOTIDE SEQUENCE</scope>
    <source>
        <strain evidence="1">GSL018</strain>
    </source>
</reference>
<proteinExistence type="predicted"/>